<evidence type="ECO:0000256" key="6">
    <source>
        <dbReference type="ARBA" id="ARBA00023136"/>
    </source>
</evidence>
<dbReference type="SUPFAM" id="SSF100895">
    <property type="entry name" value="Kazal-type serine protease inhibitors"/>
    <property type="match status" value="1"/>
</dbReference>
<dbReference type="GO" id="GO:0043252">
    <property type="term" value="P:sodium-independent organic anion transport"/>
    <property type="evidence" value="ECO:0007669"/>
    <property type="project" value="TreeGrafter"/>
</dbReference>
<name>A0A8B6EV78_MYTGA</name>
<dbReference type="GO" id="GO:0006811">
    <property type="term" value="P:monoatomic ion transport"/>
    <property type="evidence" value="ECO:0007669"/>
    <property type="project" value="UniProtKB-KW"/>
</dbReference>
<accession>A0A8B6EV78</accession>
<feature type="domain" description="Major facilitator superfamily (MFS) profile" evidence="9">
    <location>
        <begin position="40"/>
        <end position="621"/>
    </location>
</feature>
<evidence type="ECO:0000256" key="4">
    <source>
        <dbReference type="ARBA" id="ARBA00022692"/>
    </source>
</evidence>
<evidence type="ECO:0000259" key="10">
    <source>
        <dbReference type="PROSITE" id="PS51465"/>
    </source>
</evidence>
<dbReference type="InterPro" id="IPR002350">
    <property type="entry name" value="Kazal_dom"/>
</dbReference>
<evidence type="ECO:0000256" key="7">
    <source>
        <dbReference type="ARBA" id="ARBA00023157"/>
    </source>
</evidence>
<keyword evidence="5 8" id="KW-1133">Transmembrane helix</keyword>
<dbReference type="InterPro" id="IPR036058">
    <property type="entry name" value="Kazal_dom_sf"/>
</dbReference>
<comment type="similarity">
    <text evidence="2 8">Belongs to the organo anion transporter (TC 2.A.60) family.</text>
</comment>
<keyword evidence="7" id="KW-1015">Disulfide bond</keyword>
<feature type="transmembrane region" description="Helical" evidence="8">
    <location>
        <begin position="78"/>
        <end position="98"/>
    </location>
</feature>
<keyword evidence="8" id="KW-0813">Transport</keyword>
<dbReference type="PROSITE" id="PS50850">
    <property type="entry name" value="MFS"/>
    <property type="match status" value="1"/>
</dbReference>
<dbReference type="SUPFAM" id="SSF103473">
    <property type="entry name" value="MFS general substrate transporter"/>
    <property type="match status" value="1"/>
</dbReference>
<dbReference type="InterPro" id="IPR004156">
    <property type="entry name" value="OATP"/>
</dbReference>
<feature type="transmembrane region" description="Helical" evidence="8">
    <location>
        <begin position="165"/>
        <end position="190"/>
    </location>
</feature>
<dbReference type="Proteomes" id="UP000596742">
    <property type="component" value="Unassembled WGS sequence"/>
</dbReference>
<dbReference type="InterPro" id="IPR020846">
    <property type="entry name" value="MFS_dom"/>
</dbReference>
<dbReference type="InterPro" id="IPR036259">
    <property type="entry name" value="MFS_trans_sf"/>
</dbReference>
<dbReference type="OrthoDB" id="5062115at2759"/>
<feature type="transmembrane region" description="Helical" evidence="8">
    <location>
        <begin position="366"/>
        <end position="387"/>
    </location>
</feature>
<evidence type="ECO:0000256" key="5">
    <source>
        <dbReference type="ARBA" id="ARBA00022989"/>
    </source>
</evidence>
<feature type="transmembrane region" description="Helical" evidence="8">
    <location>
        <begin position="399"/>
        <end position="417"/>
    </location>
</feature>
<evidence type="ECO:0000313" key="12">
    <source>
        <dbReference type="Proteomes" id="UP000596742"/>
    </source>
</evidence>
<feature type="transmembrane region" description="Helical" evidence="8">
    <location>
        <begin position="39"/>
        <end position="58"/>
    </location>
</feature>
<sequence length="679" mass="73184">MSSSQVHPTDEENQEITDAEDESNLKCRFGPKGCLNIKWVVFWLCVIGFIEGAAVNGVTNIVLTTLERRFSLPSSQSALIVSSTDIGAVIFVLFVSFYGAKKNRAVVVGLGTLIMSLGSFLFLIPHFASDTYDYQGANVNSTSQICEIGGDDTCTAPSQSGSGFLYVFMLAQFVHGIGFTPMFTLGTAYVDDNAKTESTAIYLGLIYALTALGVAAGYMGGGQFLSLWVDFERVDTTYIYDNFTPMDPIWVGAWWVGFIITCVTFFLSAIPMFAYPKNLPGSAAIRAARLTEEDRVRIAKQKNDTRPLKLKILDFPKAIFILIKIPCFVIITLAACAETLIIGGLAAFAPKILEEKFDVVPSDAGLIMGAVTLLGGAGGMVFGGVLIKCFKLQVRGMTRLCCLMALLSLAIGAGFFINCEEKSFAGLSSSYSDGSLGVGNIISTCNAGCGCTTSAFEPVCGSDSVTYFSACHAGCNISDTDFSQCGCVGLYGNGTAITGECGSSCNIYIVFIILLFFAMLFTFTTVTPASMAILRCVPDEHRAVGLGLQWVLLRLLGTIPGPVLTGSVLDTSCEVWQDTCGTKGSCWVYDRMDMSWKLFVWWCAVKVASSIGFFIGGKLYKAPERTTLDIKPPIETNNVPNGDYDVNFKHKKPYDNMAYLSSEAPPSTSNKDVVLSTHI</sequence>
<organism evidence="11 12">
    <name type="scientific">Mytilus galloprovincialis</name>
    <name type="common">Mediterranean mussel</name>
    <dbReference type="NCBI Taxonomy" id="29158"/>
    <lineage>
        <taxon>Eukaryota</taxon>
        <taxon>Metazoa</taxon>
        <taxon>Spiralia</taxon>
        <taxon>Lophotrochozoa</taxon>
        <taxon>Mollusca</taxon>
        <taxon>Bivalvia</taxon>
        <taxon>Autobranchia</taxon>
        <taxon>Pteriomorphia</taxon>
        <taxon>Mytilida</taxon>
        <taxon>Mytiloidea</taxon>
        <taxon>Mytilidae</taxon>
        <taxon>Mytilinae</taxon>
        <taxon>Mytilus</taxon>
    </lineage>
</organism>
<keyword evidence="3" id="KW-1003">Cell membrane</keyword>
<comment type="subcellular location">
    <subcellularLocation>
        <location evidence="1 8">Cell membrane</location>
        <topology evidence="1 8">Multi-pass membrane protein</topology>
    </subcellularLocation>
</comment>
<protein>
    <recommendedName>
        <fullName evidence="8">Solute carrier organic anion transporter family member</fullName>
    </recommendedName>
</protein>
<evidence type="ECO:0000313" key="11">
    <source>
        <dbReference type="EMBL" id="VDI39105.1"/>
    </source>
</evidence>
<keyword evidence="8" id="KW-0406">Ion transport</keyword>
<dbReference type="PANTHER" id="PTHR11388">
    <property type="entry name" value="ORGANIC ANION TRANSPORTER"/>
    <property type="match status" value="1"/>
</dbReference>
<dbReference type="PROSITE" id="PS51465">
    <property type="entry name" value="KAZAL_2"/>
    <property type="match status" value="1"/>
</dbReference>
<dbReference type="EMBL" id="UYJE01005651">
    <property type="protein sequence ID" value="VDI39105.1"/>
    <property type="molecule type" value="Genomic_DNA"/>
</dbReference>
<dbReference type="AlphaFoldDB" id="A0A8B6EV78"/>
<proteinExistence type="inferred from homology"/>
<feature type="transmembrane region" description="Helical" evidence="8">
    <location>
        <begin position="105"/>
        <end position="124"/>
    </location>
</feature>
<dbReference type="NCBIfam" id="TIGR00805">
    <property type="entry name" value="oat"/>
    <property type="match status" value="1"/>
</dbReference>
<evidence type="ECO:0000259" key="9">
    <source>
        <dbReference type="PROSITE" id="PS50850"/>
    </source>
</evidence>
<feature type="transmembrane region" description="Helical" evidence="8">
    <location>
        <begin position="202"/>
        <end position="229"/>
    </location>
</feature>
<dbReference type="Pfam" id="PF07648">
    <property type="entry name" value="Kazal_2"/>
    <property type="match status" value="1"/>
</dbReference>
<feature type="transmembrane region" description="Helical" evidence="8">
    <location>
        <begin position="599"/>
        <end position="620"/>
    </location>
</feature>
<dbReference type="Gene3D" id="3.30.60.30">
    <property type="match status" value="1"/>
</dbReference>
<dbReference type="GO" id="GO:0015347">
    <property type="term" value="F:sodium-independent organic anion transmembrane transporter activity"/>
    <property type="evidence" value="ECO:0007669"/>
    <property type="project" value="TreeGrafter"/>
</dbReference>
<gene>
    <name evidence="11" type="ORF">MGAL_10B055121</name>
</gene>
<evidence type="ECO:0000256" key="1">
    <source>
        <dbReference type="ARBA" id="ARBA00004651"/>
    </source>
</evidence>
<reference evidence="11" key="1">
    <citation type="submission" date="2018-11" db="EMBL/GenBank/DDBJ databases">
        <authorList>
            <person name="Alioto T."/>
            <person name="Alioto T."/>
        </authorList>
    </citation>
    <scope>NUCLEOTIDE SEQUENCE</scope>
</reference>
<evidence type="ECO:0000256" key="8">
    <source>
        <dbReference type="RuleBase" id="RU362056"/>
    </source>
</evidence>
<evidence type="ECO:0000256" key="3">
    <source>
        <dbReference type="ARBA" id="ARBA00022475"/>
    </source>
</evidence>
<dbReference type="Pfam" id="PF03137">
    <property type="entry name" value="OATP"/>
    <property type="match status" value="1"/>
</dbReference>
<dbReference type="Gene3D" id="1.20.1250.20">
    <property type="entry name" value="MFS general substrate transporter like domains"/>
    <property type="match status" value="1"/>
</dbReference>
<feature type="transmembrane region" description="Helical" evidence="8">
    <location>
        <begin position="249"/>
        <end position="270"/>
    </location>
</feature>
<evidence type="ECO:0000256" key="2">
    <source>
        <dbReference type="ARBA" id="ARBA00009657"/>
    </source>
</evidence>
<feature type="transmembrane region" description="Helical" evidence="8">
    <location>
        <begin position="546"/>
        <end position="569"/>
    </location>
</feature>
<dbReference type="PANTHER" id="PTHR11388:SF100">
    <property type="entry name" value="SOLUTE CARRIER ORGANIC ANION TRANSPORTER FAMILY MEMBER 4A1"/>
    <property type="match status" value="1"/>
</dbReference>
<keyword evidence="12" id="KW-1185">Reference proteome</keyword>
<keyword evidence="6 8" id="KW-0472">Membrane</keyword>
<dbReference type="GO" id="GO:0016323">
    <property type="term" value="C:basolateral plasma membrane"/>
    <property type="evidence" value="ECO:0007669"/>
    <property type="project" value="TreeGrafter"/>
</dbReference>
<feature type="transmembrane region" description="Helical" evidence="8">
    <location>
        <begin position="507"/>
        <end position="534"/>
    </location>
</feature>
<feature type="domain" description="Kazal-like" evidence="10">
    <location>
        <begin position="439"/>
        <end position="489"/>
    </location>
</feature>
<comment type="caution">
    <text evidence="11">The sequence shown here is derived from an EMBL/GenBank/DDBJ whole genome shotgun (WGS) entry which is preliminary data.</text>
</comment>
<feature type="transmembrane region" description="Helical" evidence="8">
    <location>
        <begin position="319"/>
        <end position="346"/>
    </location>
</feature>
<keyword evidence="4 8" id="KW-0812">Transmembrane</keyword>